<reference evidence="2" key="1">
    <citation type="submission" date="2018-01" db="EMBL/GenBank/DDBJ databases">
        <title>An insight into the sialome of Amazonian anophelines.</title>
        <authorList>
            <person name="Ribeiro J.M."/>
            <person name="Scarpassa V."/>
            <person name="Calvo E."/>
        </authorList>
    </citation>
    <scope>NUCLEOTIDE SEQUENCE</scope>
    <source>
        <tissue evidence="2">Salivary glands</tissue>
    </source>
</reference>
<feature type="signal peptide" evidence="1">
    <location>
        <begin position="1"/>
        <end position="21"/>
    </location>
</feature>
<protein>
    <submittedName>
        <fullName evidence="2">Putative secreted peptide</fullName>
    </submittedName>
</protein>
<evidence type="ECO:0000313" key="2">
    <source>
        <dbReference type="EMBL" id="MBW33248.1"/>
    </source>
</evidence>
<feature type="chain" id="PRO_5014707978" evidence="1">
    <location>
        <begin position="22"/>
        <end position="79"/>
    </location>
</feature>
<organism evidence="2">
    <name type="scientific">Anopheles braziliensis</name>
    <dbReference type="NCBI Taxonomy" id="58242"/>
    <lineage>
        <taxon>Eukaryota</taxon>
        <taxon>Metazoa</taxon>
        <taxon>Ecdysozoa</taxon>
        <taxon>Arthropoda</taxon>
        <taxon>Hexapoda</taxon>
        <taxon>Insecta</taxon>
        <taxon>Pterygota</taxon>
        <taxon>Neoptera</taxon>
        <taxon>Endopterygota</taxon>
        <taxon>Diptera</taxon>
        <taxon>Nematocera</taxon>
        <taxon>Culicoidea</taxon>
        <taxon>Culicidae</taxon>
        <taxon>Anophelinae</taxon>
        <taxon>Anopheles</taxon>
    </lineage>
</organism>
<dbReference type="EMBL" id="GGFM01012497">
    <property type="protein sequence ID" value="MBW33248.1"/>
    <property type="molecule type" value="Transcribed_RNA"/>
</dbReference>
<evidence type="ECO:0000256" key="1">
    <source>
        <dbReference type="SAM" id="SignalP"/>
    </source>
</evidence>
<sequence length="79" mass="8226">MMMKKKLVVVVVLVGVMVVVAGDEAAAATSVVVVAVRVVTADRSGPLLYLQPPVRGGGTIALRVVRVLRGRQPSSQSSE</sequence>
<keyword evidence="1" id="KW-0732">Signal</keyword>
<proteinExistence type="predicted"/>
<accession>A0A2M3ZXY7</accession>
<dbReference type="AlphaFoldDB" id="A0A2M3ZXY7"/>
<name>A0A2M3ZXY7_9DIPT</name>